<dbReference type="Pfam" id="PF00668">
    <property type="entry name" value="Condensation"/>
    <property type="match status" value="1"/>
</dbReference>
<gene>
    <name evidence="2" type="ORF">G443_001078</name>
</gene>
<reference evidence="2 3" key="1">
    <citation type="submission" date="2022-06" db="EMBL/GenBank/DDBJ databases">
        <title>Genomic Encyclopedia of Type Strains, Phase I: the one thousand microbial genomes (KMG-I) project.</title>
        <authorList>
            <person name="Kyrpides N."/>
        </authorList>
    </citation>
    <scope>NUCLEOTIDE SEQUENCE [LARGE SCALE GENOMIC DNA]</scope>
    <source>
        <strain evidence="2 3">DSM 43889</strain>
    </source>
</reference>
<proteinExistence type="predicted"/>
<evidence type="ECO:0000259" key="1">
    <source>
        <dbReference type="Pfam" id="PF00668"/>
    </source>
</evidence>
<keyword evidence="3" id="KW-1185">Reference proteome</keyword>
<organism evidence="2 3">
    <name type="scientific">Actinoalloteichus caeruleus DSM 43889</name>
    <dbReference type="NCBI Taxonomy" id="1120930"/>
    <lineage>
        <taxon>Bacteria</taxon>
        <taxon>Bacillati</taxon>
        <taxon>Actinomycetota</taxon>
        <taxon>Actinomycetes</taxon>
        <taxon>Pseudonocardiales</taxon>
        <taxon>Pseudonocardiaceae</taxon>
        <taxon>Actinoalloteichus</taxon>
        <taxon>Actinoalloteichus cyanogriseus</taxon>
    </lineage>
</organism>
<name>A0ABT1JF54_ACTCY</name>
<protein>
    <submittedName>
        <fullName evidence="2">Condensation domain-containing protein</fullName>
    </submittedName>
</protein>
<dbReference type="InterPro" id="IPR023213">
    <property type="entry name" value="CAT-like_dom_sf"/>
</dbReference>
<dbReference type="InterPro" id="IPR001242">
    <property type="entry name" value="Condensation_dom"/>
</dbReference>
<feature type="domain" description="Condensation" evidence="1">
    <location>
        <begin position="44"/>
        <end position="345"/>
    </location>
</feature>
<evidence type="ECO:0000313" key="3">
    <source>
        <dbReference type="Proteomes" id="UP000791080"/>
    </source>
</evidence>
<dbReference type="RefSeq" id="WP_051314285.1">
    <property type="nucleotide sequence ID" value="NZ_AUBJ02000001.1"/>
</dbReference>
<evidence type="ECO:0000313" key="2">
    <source>
        <dbReference type="EMBL" id="MCP2330808.1"/>
    </source>
</evidence>
<dbReference type="SUPFAM" id="SSF52777">
    <property type="entry name" value="CoA-dependent acyltransferases"/>
    <property type="match status" value="2"/>
</dbReference>
<dbReference type="Gene3D" id="3.30.559.10">
    <property type="entry name" value="Chloramphenicol acetyltransferase-like domain"/>
    <property type="match status" value="1"/>
</dbReference>
<dbReference type="PANTHER" id="PTHR45527:SF1">
    <property type="entry name" value="FATTY ACID SYNTHASE"/>
    <property type="match status" value="1"/>
</dbReference>
<dbReference type="Proteomes" id="UP000791080">
    <property type="component" value="Unassembled WGS sequence"/>
</dbReference>
<dbReference type="Gene3D" id="3.30.559.30">
    <property type="entry name" value="Nonribosomal peptide synthetase, condensation domain"/>
    <property type="match status" value="1"/>
</dbReference>
<sequence>MAHDTSRTPPGQGAERVPLTAQQEFLRAMDHGDDSGPFGPYYHIVGGWRVHGRIDVEVLRAAMTDLVARHEALRTSIVVEGDDAHQAVRPAAEPELTLRDLPADGDRDQTAERFACEIEAGPFPATEYPALRMVLGRFDHQDGVLVLIAHHTMVDGWSAQVVMRDLAEFYAARRGDRLPVLPQVRQPREYVAWQRAQAEGPSTARALAFWRENLRGARMTAIPTDRPRPSEGEFRTGWHRFVLDERYGRAVDLVARRTRSSPFMVYLAAYLTYLRDRTGSSDLVVPTFTPGRSPGWIQDTVGSFYNFLPLRVDIGGGDLASVIERTRTACLAAYDHEIPFLQLSAAAPDLMDPVQDPGGAAAVFQVVQSPFIMSERTAGDVTFSAIRSRTLSAAEGSQLPDGLLWSLEPRPDGVVYGKVGYTTNMFDEDSVVAQVRDLTSVLRDSVVASAAE</sequence>
<accession>A0ABT1JF54</accession>
<dbReference type="PANTHER" id="PTHR45527">
    <property type="entry name" value="NONRIBOSOMAL PEPTIDE SYNTHETASE"/>
    <property type="match status" value="1"/>
</dbReference>
<dbReference type="EMBL" id="AUBJ02000001">
    <property type="protein sequence ID" value="MCP2330808.1"/>
    <property type="molecule type" value="Genomic_DNA"/>
</dbReference>
<comment type="caution">
    <text evidence="2">The sequence shown here is derived from an EMBL/GenBank/DDBJ whole genome shotgun (WGS) entry which is preliminary data.</text>
</comment>